<feature type="domain" description="HTH cro/C1-type" evidence="1">
    <location>
        <begin position="7"/>
        <end position="62"/>
    </location>
</feature>
<name>A0A9Q3V978_CLOBO</name>
<evidence type="ECO:0000313" key="3">
    <source>
        <dbReference type="Proteomes" id="UP000813637"/>
    </source>
</evidence>
<dbReference type="InterPro" id="IPR010982">
    <property type="entry name" value="Lambda_DNA-bd_dom_sf"/>
</dbReference>
<dbReference type="Gene3D" id="1.10.260.40">
    <property type="entry name" value="lambda repressor-like DNA-binding domains"/>
    <property type="match status" value="1"/>
</dbReference>
<reference evidence="2" key="2">
    <citation type="journal article" date="2021" name="Microorganisms">
        <title>Extensive Genome Exploration of Clostridium botulinum Group III Field Strains.</title>
        <authorList>
            <person name="Fillo S."/>
            <person name="Giordani F."/>
            <person name="Tonon E."/>
            <person name="Drigo I."/>
            <person name="Anselmo A."/>
            <person name="Fortunato A."/>
            <person name="Lista F."/>
            <person name="Bano L."/>
        </authorList>
    </citation>
    <scope>NUCLEOTIDE SEQUENCE</scope>
    <source>
        <strain evidence="2">IZSVe-TV_9877_3_12</strain>
    </source>
</reference>
<organism evidence="2 3">
    <name type="scientific">Clostridium botulinum C</name>
    <dbReference type="NCBI Taxonomy" id="36828"/>
    <lineage>
        <taxon>Bacteria</taxon>
        <taxon>Bacillati</taxon>
        <taxon>Bacillota</taxon>
        <taxon>Clostridia</taxon>
        <taxon>Eubacteriales</taxon>
        <taxon>Clostridiaceae</taxon>
        <taxon>Clostridium</taxon>
    </lineage>
</organism>
<evidence type="ECO:0000259" key="1">
    <source>
        <dbReference type="PROSITE" id="PS50943"/>
    </source>
</evidence>
<dbReference type="Proteomes" id="UP000813637">
    <property type="component" value="Unassembled WGS sequence"/>
</dbReference>
<dbReference type="SMART" id="SM00530">
    <property type="entry name" value="HTH_XRE"/>
    <property type="match status" value="1"/>
</dbReference>
<dbReference type="CDD" id="cd00093">
    <property type="entry name" value="HTH_XRE"/>
    <property type="match status" value="1"/>
</dbReference>
<accession>A0A9Q3V978</accession>
<gene>
    <name evidence="2" type="ORF">G8S53_03085</name>
</gene>
<dbReference type="InterPro" id="IPR001387">
    <property type="entry name" value="Cro/C1-type_HTH"/>
</dbReference>
<dbReference type="GO" id="GO:0003677">
    <property type="term" value="F:DNA binding"/>
    <property type="evidence" value="ECO:0007669"/>
    <property type="project" value="InterPro"/>
</dbReference>
<evidence type="ECO:0000313" key="2">
    <source>
        <dbReference type="EMBL" id="MCD3194273.1"/>
    </source>
</evidence>
<proteinExistence type="predicted"/>
<reference evidence="2" key="1">
    <citation type="submission" date="2020-02" db="EMBL/GenBank/DDBJ databases">
        <authorList>
            <person name="Fillo S."/>
            <person name="Giordani F."/>
            <person name="Tonon E."/>
            <person name="Drigo I."/>
            <person name="Anselmo A."/>
            <person name="Fortunato A."/>
            <person name="Bano L."/>
            <person name="Lista F."/>
        </authorList>
    </citation>
    <scope>NUCLEOTIDE SEQUENCE</scope>
    <source>
        <strain evidence="2">IZSVe-TV_9877_3_12</strain>
    </source>
</reference>
<comment type="caution">
    <text evidence="2">The sequence shown here is derived from an EMBL/GenBank/DDBJ whole genome shotgun (WGS) entry which is preliminary data.</text>
</comment>
<dbReference type="Pfam" id="PF01381">
    <property type="entry name" value="HTH_3"/>
    <property type="match status" value="1"/>
</dbReference>
<dbReference type="AlphaFoldDB" id="A0A9Q3V978"/>
<dbReference type="SUPFAM" id="SSF47413">
    <property type="entry name" value="lambda repressor-like DNA-binding domains"/>
    <property type="match status" value="1"/>
</dbReference>
<dbReference type="RefSeq" id="WP_004446246.1">
    <property type="nucleotide sequence ID" value="NZ_JAAMYC010000001.1"/>
</dbReference>
<dbReference type="EMBL" id="JAAMYB010000001">
    <property type="protein sequence ID" value="MCD3194273.1"/>
    <property type="molecule type" value="Genomic_DNA"/>
</dbReference>
<dbReference type="PROSITE" id="PS50943">
    <property type="entry name" value="HTH_CROC1"/>
    <property type="match status" value="1"/>
</dbReference>
<sequence length="67" mass="7805">MGVKNKLKEIRMKEYMMNQKEFCKVIGISQSTYSPIEKNIKQGNAETVLKIAKALSRPVEQIWFLED</sequence>
<protein>
    <submittedName>
        <fullName evidence="2">Helix-turn-helix domain-containing protein</fullName>
    </submittedName>
</protein>